<feature type="domain" description="BTB" evidence="1">
    <location>
        <begin position="137"/>
        <end position="200"/>
    </location>
</feature>
<organism evidence="2 3">
    <name type="scientific">Chilo suppressalis</name>
    <name type="common">Asiatic rice borer moth</name>
    <dbReference type="NCBI Taxonomy" id="168631"/>
    <lineage>
        <taxon>Eukaryota</taxon>
        <taxon>Metazoa</taxon>
        <taxon>Ecdysozoa</taxon>
        <taxon>Arthropoda</taxon>
        <taxon>Hexapoda</taxon>
        <taxon>Insecta</taxon>
        <taxon>Pterygota</taxon>
        <taxon>Neoptera</taxon>
        <taxon>Endopterygota</taxon>
        <taxon>Lepidoptera</taxon>
        <taxon>Glossata</taxon>
        <taxon>Ditrysia</taxon>
        <taxon>Pyraloidea</taxon>
        <taxon>Crambidae</taxon>
        <taxon>Crambinae</taxon>
        <taxon>Chilo</taxon>
    </lineage>
</organism>
<name>A0ABN8B6L1_CHISP</name>
<dbReference type="PANTHER" id="PTHR24413">
    <property type="entry name" value="SPECKLE-TYPE POZ PROTEIN"/>
    <property type="match status" value="1"/>
</dbReference>
<protein>
    <recommendedName>
        <fullName evidence="1">BTB domain-containing protein</fullName>
    </recommendedName>
</protein>
<dbReference type="Proteomes" id="UP001153292">
    <property type="component" value="Chromosome 2"/>
</dbReference>
<evidence type="ECO:0000313" key="2">
    <source>
        <dbReference type="EMBL" id="CAH0401516.1"/>
    </source>
</evidence>
<dbReference type="InterPro" id="IPR000210">
    <property type="entry name" value="BTB/POZ_dom"/>
</dbReference>
<proteinExistence type="predicted"/>
<keyword evidence="3" id="KW-1185">Reference proteome</keyword>
<dbReference type="SMART" id="SM00225">
    <property type="entry name" value="BTB"/>
    <property type="match status" value="1"/>
</dbReference>
<reference evidence="2" key="1">
    <citation type="submission" date="2021-12" db="EMBL/GenBank/DDBJ databases">
        <authorList>
            <person name="King R."/>
        </authorList>
    </citation>
    <scope>NUCLEOTIDE SEQUENCE</scope>
</reference>
<dbReference type="SUPFAM" id="SSF54695">
    <property type="entry name" value="POZ domain"/>
    <property type="match status" value="1"/>
</dbReference>
<sequence length="288" mass="32310">MEASKLIQTGNSLKIKISIKNSYTNVLWTTKEFIMNAAAVFQVKVFASKDVNTSTFNNLIFVRFVKLHKEDNLTYIIKVQSKELSITCKNFKSDDDTWHLVQDNIKSQNYSFIVTAHIDISPSACPLALLHDDTELTDFELKGEDGSISIHRAVLAAASPVLKAMLSGKWRESTDGKMDKLDTSKAALQNLKDYLYLGTLPKVILDLEQLLLLASYYMIKDLEQKCVFKLVSMITAVNACDLLEMAGQHKVKQLQLAILECVEEGVIKVDDIRNHSQTLDCEAGEESL</sequence>
<dbReference type="InterPro" id="IPR011333">
    <property type="entry name" value="SKP1/BTB/POZ_sf"/>
</dbReference>
<evidence type="ECO:0000259" key="1">
    <source>
        <dbReference type="PROSITE" id="PS50097"/>
    </source>
</evidence>
<dbReference type="Pfam" id="PF00651">
    <property type="entry name" value="BTB"/>
    <property type="match status" value="1"/>
</dbReference>
<dbReference type="CDD" id="cd18186">
    <property type="entry name" value="BTB_POZ_ZBTB_KLHL-like"/>
    <property type="match status" value="1"/>
</dbReference>
<dbReference type="PROSITE" id="PS50097">
    <property type="entry name" value="BTB"/>
    <property type="match status" value="1"/>
</dbReference>
<accession>A0ABN8B6L1</accession>
<gene>
    <name evidence="2" type="ORF">CHILSU_LOCUS4742</name>
</gene>
<dbReference type="Gene3D" id="3.30.710.10">
    <property type="entry name" value="Potassium Channel Kv1.1, Chain A"/>
    <property type="match status" value="1"/>
</dbReference>
<evidence type="ECO:0000313" key="3">
    <source>
        <dbReference type="Proteomes" id="UP001153292"/>
    </source>
</evidence>
<dbReference type="EMBL" id="OU963895">
    <property type="protein sequence ID" value="CAH0401516.1"/>
    <property type="molecule type" value="Genomic_DNA"/>
</dbReference>